<reference evidence="2" key="1">
    <citation type="submission" date="2023-04" db="EMBL/GenBank/DDBJ databases">
        <authorList>
            <consortium name="ELIXIR-Norway"/>
        </authorList>
    </citation>
    <scope>NUCLEOTIDE SEQUENCE [LARGE SCALE GENOMIC DNA]</scope>
</reference>
<name>A0ABN8YLD7_RANTA</name>
<gene>
    <name evidence="2" type="ORF">MRATA1EN1_LOCUS11324</name>
</gene>
<dbReference type="Proteomes" id="UP001176941">
    <property type="component" value="Chromosome 20"/>
</dbReference>
<feature type="region of interest" description="Disordered" evidence="1">
    <location>
        <begin position="1"/>
        <end position="22"/>
    </location>
</feature>
<dbReference type="EMBL" id="OX459956">
    <property type="protein sequence ID" value="CAI9162362.1"/>
    <property type="molecule type" value="Genomic_DNA"/>
</dbReference>
<feature type="region of interest" description="Disordered" evidence="1">
    <location>
        <begin position="65"/>
        <end position="86"/>
    </location>
</feature>
<evidence type="ECO:0000313" key="3">
    <source>
        <dbReference type="Proteomes" id="UP001176941"/>
    </source>
</evidence>
<proteinExistence type="predicted"/>
<accession>A0ABN8YLD7</accession>
<protein>
    <submittedName>
        <fullName evidence="2">Uncharacterized protein</fullName>
    </submittedName>
</protein>
<evidence type="ECO:0000256" key="1">
    <source>
        <dbReference type="SAM" id="MobiDB-lite"/>
    </source>
</evidence>
<organism evidence="2 3">
    <name type="scientific">Rangifer tarandus platyrhynchus</name>
    <name type="common">Svalbard reindeer</name>
    <dbReference type="NCBI Taxonomy" id="3082113"/>
    <lineage>
        <taxon>Eukaryota</taxon>
        <taxon>Metazoa</taxon>
        <taxon>Chordata</taxon>
        <taxon>Craniata</taxon>
        <taxon>Vertebrata</taxon>
        <taxon>Euteleostomi</taxon>
        <taxon>Mammalia</taxon>
        <taxon>Eutheria</taxon>
        <taxon>Laurasiatheria</taxon>
        <taxon>Artiodactyla</taxon>
        <taxon>Ruminantia</taxon>
        <taxon>Pecora</taxon>
        <taxon>Cervidae</taxon>
        <taxon>Odocoileinae</taxon>
        <taxon>Rangifer</taxon>
    </lineage>
</organism>
<sequence>MSEAAAGLLPPKPARDPDARVTVSDGGRRAVRLAEGLAGEAVLRDAGPESACSARGQERMCCWRGPSPGKEFSGSPVGRLGETLPQ</sequence>
<keyword evidence="3" id="KW-1185">Reference proteome</keyword>
<evidence type="ECO:0000313" key="2">
    <source>
        <dbReference type="EMBL" id="CAI9162362.1"/>
    </source>
</evidence>